<protein>
    <submittedName>
        <fullName evidence="4">Retinol dehydrogenase 12</fullName>
    </submittedName>
</protein>
<keyword evidence="2" id="KW-0521">NADP</keyword>
<sequence>MSQDSKSNGKGFISRLKRKFRSSTPQLDLRGKTVLVTGTTSGLGLEACRQFLAHGVSQLIMTARTEEKGENVAESLRFRYPDADIQVWALEMESYDSINAFVERALVDLDRLDMVILNAGTLEPKTIMSRQAGHEKMFQVNYVSTALLARLLIPLLRVVPPDDEASRLTIVTTGVYRPNDYFTEPPTFESLSRVNLLQDGNELGLNHLWTRFIQPRMFLKPYISRLASRVNPNEVIINFVVPGLVKNTQLTDKSKGVSWFRRTVRATHALFGKSLKRGAATYIDAVAVKSKSDFYIPPEWIEFENCLWEDTEEEFREIYKHKEGIAATLYKVGSLSPPS</sequence>
<dbReference type="PANTHER" id="PTHR24320:SF252">
    <property type="entry name" value="DEHYDROGENASE_REDUCTASE FAMILY PROTEIN, PUTATIVE (AFU_ORTHOLOGUE AFUA_3G08550)-RELATED"/>
    <property type="match status" value="1"/>
</dbReference>
<dbReference type="OrthoDB" id="542013at2759"/>
<dbReference type="Pfam" id="PF00106">
    <property type="entry name" value="adh_short"/>
    <property type="match status" value="1"/>
</dbReference>
<dbReference type="Proteomes" id="UP000266234">
    <property type="component" value="Unassembled WGS sequence"/>
</dbReference>
<keyword evidence="5" id="KW-1185">Reference proteome</keyword>
<dbReference type="Gene3D" id="3.40.50.720">
    <property type="entry name" value="NAD(P)-binding Rossmann-like Domain"/>
    <property type="match status" value="1"/>
</dbReference>
<proteinExistence type="inferred from homology"/>
<organism evidence="4 5">
    <name type="scientific">Fusarium longipes</name>
    <dbReference type="NCBI Taxonomy" id="694270"/>
    <lineage>
        <taxon>Eukaryota</taxon>
        <taxon>Fungi</taxon>
        <taxon>Dikarya</taxon>
        <taxon>Ascomycota</taxon>
        <taxon>Pezizomycotina</taxon>
        <taxon>Sordariomycetes</taxon>
        <taxon>Hypocreomycetidae</taxon>
        <taxon>Hypocreales</taxon>
        <taxon>Nectriaceae</taxon>
        <taxon>Fusarium</taxon>
    </lineage>
</organism>
<dbReference type="AlphaFoldDB" id="A0A395SMK0"/>
<comment type="similarity">
    <text evidence="1">Belongs to the short-chain dehydrogenases/reductases (SDR) family.</text>
</comment>
<dbReference type="SUPFAM" id="SSF51735">
    <property type="entry name" value="NAD(P)-binding Rossmann-fold domains"/>
    <property type="match status" value="1"/>
</dbReference>
<comment type="caution">
    <text evidence="4">The sequence shown here is derived from an EMBL/GenBank/DDBJ whole genome shotgun (WGS) entry which is preliminary data.</text>
</comment>
<keyword evidence="3" id="KW-0560">Oxidoreductase</keyword>
<evidence type="ECO:0000256" key="2">
    <source>
        <dbReference type="ARBA" id="ARBA00022857"/>
    </source>
</evidence>
<dbReference type="PRINTS" id="PR00081">
    <property type="entry name" value="GDHRDH"/>
</dbReference>
<dbReference type="InterPro" id="IPR036291">
    <property type="entry name" value="NAD(P)-bd_dom_sf"/>
</dbReference>
<dbReference type="STRING" id="694270.A0A395SMK0"/>
<accession>A0A395SMK0</accession>
<evidence type="ECO:0000256" key="1">
    <source>
        <dbReference type="ARBA" id="ARBA00006484"/>
    </source>
</evidence>
<dbReference type="PANTHER" id="PTHR24320">
    <property type="entry name" value="RETINOL DEHYDROGENASE"/>
    <property type="match status" value="1"/>
</dbReference>
<dbReference type="InterPro" id="IPR002347">
    <property type="entry name" value="SDR_fam"/>
</dbReference>
<evidence type="ECO:0000256" key="3">
    <source>
        <dbReference type="ARBA" id="ARBA00023002"/>
    </source>
</evidence>
<reference evidence="4 5" key="1">
    <citation type="journal article" date="2018" name="PLoS Pathog.">
        <title>Evolution of structural diversity of trichothecenes, a family of toxins produced by plant pathogenic and entomopathogenic fungi.</title>
        <authorList>
            <person name="Proctor R.H."/>
            <person name="McCormick S.P."/>
            <person name="Kim H.S."/>
            <person name="Cardoza R.E."/>
            <person name="Stanley A.M."/>
            <person name="Lindo L."/>
            <person name="Kelly A."/>
            <person name="Brown D.W."/>
            <person name="Lee T."/>
            <person name="Vaughan M.M."/>
            <person name="Alexander N.J."/>
            <person name="Busman M."/>
            <person name="Gutierrez S."/>
        </authorList>
    </citation>
    <scope>NUCLEOTIDE SEQUENCE [LARGE SCALE GENOMIC DNA]</scope>
    <source>
        <strain evidence="4 5">NRRL 20695</strain>
    </source>
</reference>
<evidence type="ECO:0000313" key="4">
    <source>
        <dbReference type="EMBL" id="RGP73664.1"/>
    </source>
</evidence>
<dbReference type="EMBL" id="PXOG01000138">
    <property type="protein sequence ID" value="RGP73664.1"/>
    <property type="molecule type" value="Genomic_DNA"/>
</dbReference>
<evidence type="ECO:0000313" key="5">
    <source>
        <dbReference type="Proteomes" id="UP000266234"/>
    </source>
</evidence>
<name>A0A395SMK0_9HYPO</name>
<dbReference type="GO" id="GO:0016491">
    <property type="term" value="F:oxidoreductase activity"/>
    <property type="evidence" value="ECO:0007669"/>
    <property type="project" value="UniProtKB-KW"/>
</dbReference>
<gene>
    <name evidence="4" type="ORF">FLONG3_6273</name>
</gene>